<protein>
    <submittedName>
        <fullName evidence="3">Spore wall maturation protein DIT1</fullName>
    </submittedName>
</protein>
<dbReference type="Pfam" id="PF02668">
    <property type="entry name" value="TauD"/>
    <property type="match status" value="1"/>
</dbReference>
<keyword evidence="1" id="KW-0560">Oxidoreductase</keyword>
<evidence type="ECO:0000313" key="3">
    <source>
        <dbReference type="EMBL" id="KAK1942292.1"/>
    </source>
</evidence>
<comment type="caution">
    <text evidence="3">The sequence shown here is derived from an EMBL/GenBank/DDBJ whole genome shotgun (WGS) entry which is preliminary data.</text>
</comment>
<keyword evidence="4" id="KW-1185">Reference proteome</keyword>
<organism evidence="3 4">
    <name type="scientific">Phytophthora citrophthora</name>
    <dbReference type="NCBI Taxonomy" id="4793"/>
    <lineage>
        <taxon>Eukaryota</taxon>
        <taxon>Sar</taxon>
        <taxon>Stramenopiles</taxon>
        <taxon>Oomycota</taxon>
        <taxon>Peronosporomycetes</taxon>
        <taxon>Peronosporales</taxon>
        <taxon>Peronosporaceae</taxon>
        <taxon>Phytophthora</taxon>
    </lineage>
</organism>
<dbReference type="GO" id="GO:0016491">
    <property type="term" value="F:oxidoreductase activity"/>
    <property type="evidence" value="ECO:0007669"/>
    <property type="project" value="UniProtKB-KW"/>
</dbReference>
<gene>
    <name evidence="3" type="ORF">P3T76_006614</name>
</gene>
<dbReference type="InterPro" id="IPR003819">
    <property type="entry name" value="TauD/TfdA-like"/>
</dbReference>
<evidence type="ECO:0000259" key="2">
    <source>
        <dbReference type="Pfam" id="PF02668"/>
    </source>
</evidence>
<name>A0AAD9LP10_9STRA</name>
<dbReference type="AlphaFoldDB" id="A0AAD9LP10"/>
<feature type="domain" description="TauD/TfdA-like" evidence="2">
    <location>
        <begin position="362"/>
        <end position="624"/>
    </location>
</feature>
<dbReference type="EMBL" id="JASMQC010000010">
    <property type="protein sequence ID" value="KAK1942292.1"/>
    <property type="molecule type" value="Genomic_DNA"/>
</dbReference>
<dbReference type="Proteomes" id="UP001259832">
    <property type="component" value="Unassembled WGS sequence"/>
</dbReference>
<sequence>MAPNLDQHTYSHNAHLSSAMWTEKQQTKIWEHFVDKFSMIQSRFPSPIDRFDEEGKPKMQKIVMRLIERRAPITLVLPSFPFKSPNSTDKVLGKLPDRAEELSMERLERFCCEVEEMYAPGCKMVIFSDGRVFNDLLGVSLSDLRAFEDEMQAMVEEAGHTHISFDSMDNYVKNMDNPIPEILERFNVLHMDFDARIKTEPETRNTYCSFCKFLERDLAPQWVGMSRTAMKRCCGKIAKQMMHRNVGFSALVDDSYPDALRISIHQYDNAGPKFGIHLIPQKSGRPRTPWHSVVCEDIDGTPHTVDLKDVDTEKYDLVYKHGRKWGYVERPPCTPEEVAQWAPLNVQLIRTHMFIIAQAMEGFPAPSIMDVPRDAIRHLVLKYGLVTLRGFKQDDDFETATERWGDVLQWPKGTFAAGNIFDIKTEPGTALPAQTLEAMSFHYDGMFKKKTPESIELGDAPVFMFFHCVEAAPPEDDPKHGNTIITDTRRLLSALPEATVERLKKISLEYRTSLFKQSGQVHTSPVVVTHPMTGELSLRFHEPWGPEKTKMHPTYVTSVGYDPASNAKDADADFVTETLQERLYSEEFAHWHQWVKGEFVVMDNISQLHARTVLGMGGRHMRRIHFN</sequence>
<dbReference type="PANTHER" id="PTHR37285:SF5">
    <property type="entry name" value="SPORE WALL MATURATION PROTEIN DIT1"/>
    <property type="match status" value="1"/>
</dbReference>
<reference evidence="3" key="1">
    <citation type="submission" date="2023-08" db="EMBL/GenBank/DDBJ databases">
        <title>Reference Genome Resource for the Citrus Pathogen Phytophthora citrophthora.</title>
        <authorList>
            <person name="Moller H."/>
            <person name="Coetzee B."/>
            <person name="Rose L.J."/>
            <person name="Van Niekerk J.M."/>
        </authorList>
    </citation>
    <scope>NUCLEOTIDE SEQUENCE</scope>
    <source>
        <strain evidence="3">STE-U-9442</strain>
    </source>
</reference>
<dbReference type="InterPro" id="IPR042098">
    <property type="entry name" value="TauD-like_sf"/>
</dbReference>
<dbReference type="InterPro" id="IPR007817">
    <property type="entry name" value="Isocyanide_synthase_DIT1"/>
</dbReference>
<dbReference type="Gene3D" id="3.60.130.10">
    <property type="entry name" value="Clavaminate synthase-like"/>
    <property type="match status" value="1"/>
</dbReference>
<accession>A0AAD9LP10</accession>
<dbReference type="SUPFAM" id="SSF51197">
    <property type="entry name" value="Clavaminate synthase-like"/>
    <property type="match status" value="1"/>
</dbReference>
<proteinExistence type="predicted"/>
<evidence type="ECO:0000256" key="1">
    <source>
        <dbReference type="ARBA" id="ARBA00023002"/>
    </source>
</evidence>
<evidence type="ECO:0000313" key="4">
    <source>
        <dbReference type="Proteomes" id="UP001259832"/>
    </source>
</evidence>
<dbReference type="PANTHER" id="PTHR37285">
    <property type="entry name" value="SPORE WALL MATURATION PROTEIN DIT1"/>
    <property type="match status" value="1"/>
</dbReference>
<dbReference type="Pfam" id="PF05141">
    <property type="entry name" value="DIT1_PvcA"/>
    <property type="match status" value="1"/>
</dbReference>